<evidence type="ECO:0000313" key="2">
    <source>
        <dbReference type="EMBL" id="MBV6342756.1"/>
    </source>
</evidence>
<organism evidence="2 3">
    <name type="scientific">Candidatus Magnetobacterium casense</name>
    <dbReference type="NCBI Taxonomy" id="1455061"/>
    <lineage>
        <taxon>Bacteria</taxon>
        <taxon>Pseudomonadati</taxon>
        <taxon>Nitrospirota</taxon>
        <taxon>Thermodesulfovibrionia</taxon>
        <taxon>Thermodesulfovibrionales</taxon>
        <taxon>Candidatus Magnetobacteriaceae</taxon>
        <taxon>Candidatus Magnetobacterium</taxon>
    </lineage>
</organism>
<dbReference type="CDD" id="cd03467">
    <property type="entry name" value="Rieske"/>
    <property type="match status" value="1"/>
</dbReference>
<dbReference type="Pfam" id="PF00355">
    <property type="entry name" value="Rieske"/>
    <property type="match status" value="1"/>
</dbReference>
<protein>
    <submittedName>
        <fullName evidence="2">Ubiquinol-cytochrome c reductase iron-sulfur subunit</fullName>
    </submittedName>
</protein>
<evidence type="ECO:0000259" key="1">
    <source>
        <dbReference type="PROSITE" id="PS51296"/>
    </source>
</evidence>
<dbReference type="InterPro" id="IPR017941">
    <property type="entry name" value="Rieske_2Fe-2S"/>
</dbReference>
<dbReference type="PANTHER" id="PTHR10134">
    <property type="entry name" value="CYTOCHROME B-C1 COMPLEX SUBUNIT RIESKE, MITOCHONDRIAL"/>
    <property type="match status" value="1"/>
</dbReference>
<comment type="caution">
    <text evidence="2">The sequence shown here is derived from an EMBL/GenBank/DDBJ whole genome shotgun (WGS) entry which is preliminary data.</text>
</comment>
<feature type="domain" description="Rieske" evidence="1">
    <location>
        <begin position="42"/>
        <end position="142"/>
    </location>
</feature>
<dbReference type="PROSITE" id="PS51296">
    <property type="entry name" value="RIESKE"/>
    <property type="match status" value="1"/>
</dbReference>
<dbReference type="InterPro" id="IPR014349">
    <property type="entry name" value="Rieske_Fe-S_prot"/>
</dbReference>
<dbReference type="RefSeq" id="WP_218253370.1">
    <property type="nucleotide sequence ID" value="NZ_JABXWD010000334.1"/>
</dbReference>
<name>A0ABS6S1Q5_9BACT</name>
<keyword evidence="3" id="KW-1185">Reference proteome</keyword>
<accession>A0ABS6S1Q5</accession>
<evidence type="ECO:0000313" key="3">
    <source>
        <dbReference type="Proteomes" id="UP001196980"/>
    </source>
</evidence>
<gene>
    <name evidence="2" type="ORF">HWQ67_14310</name>
</gene>
<dbReference type="Proteomes" id="UP001196980">
    <property type="component" value="Unassembled WGS sequence"/>
</dbReference>
<proteinExistence type="predicted"/>
<reference evidence="2 3" key="1">
    <citation type="journal article" date="2020" name="J Geophys Res Biogeosci">
        <title>Magnetotaxis as an Adaptation to Enable Bacterial Shuttling of Microbial Sulfur and Sulfur Cycling Across Aquatic Oxic#Anoxic Interfaces.</title>
        <authorList>
            <person name="Li J."/>
            <person name="Liu P."/>
            <person name="Wang J."/>
            <person name="Roberts A.P."/>
            <person name="Pan Y."/>
        </authorList>
    </citation>
    <scope>NUCLEOTIDE SEQUENCE [LARGE SCALE GENOMIC DNA]</scope>
    <source>
        <strain evidence="2 3">MYR-1_YQ</strain>
    </source>
</reference>
<dbReference type="EMBL" id="JABXWD010000334">
    <property type="protein sequence ID" value="MBV6342756.1"/>
    <property type="molecule type" value="Genomic_DNA"/>
</dbReference>
<sequence>MKRRDFLRRVVKAVLVSTALISSSLAALFIYPARVRQKEITMYECLSEEELPRRGVRRLDIELDAKGRRAAVFIVAHADKRFALSPVCTHLGCLVTFSRHKNAFICPCHGGRYDVEGNVIGGPPLRALTRLPMRVDQGKVYIGLKV</sequence>